<evidence type="ECO:0000313" key="3">
    <source>
        <dbReference type="Proteomes" id="UP000063429"/>
    </source>
</evidence>
<dbReference type="PANTHER" id="PTHR22893">
    <property type="entry name" value="NADH OXIDOREDUCTASE-RELATED"/>
    <property type="match status" value="1"/>
</dbReference>
<dbReference type="PANTHER" id="PTHR22893:SF91">
    <property type="entry name" value="NADPH DEHYDROGENASE 2-RELATED"/>
    <property type="match status" value="1"/>
</dbReference>
<evidence type="ECO:0000259" key="1">
    <source>
        <dbReference type="Pfam" id="PF00724"/>
    </source>
</evidence>
<feature type="domain" description="NADH:flavin oxidoreductase/NADH oxidase N-terminal" evidence="1">
    <location>
        <begin position="3"/>
        <end position="339"/>
    </location>
</feature>
<dbReference type="Gene3D" id="3.20.20.70">
    <property type="entry name" value="Aldolase class I"/>
    <property type="match status" value="1"/>
</dbReference>
<evidence type="ECO:0000313" key="2">
    <source>
        <dbReference type="EMBL" id="AKZ62173.1"/>
    </source>
</evidence>
<organism evidence="2 3">
    <name type="scientific">Herbaspirillum hiltneri N3</name>
    <dbReference type="NCBI Taxonomy" id="1262470"/>
    <lineage>
        <taxon>Bacteria</taxon>
        <taxon>Pseudomonadati</taxon>
        <taxon>Pseudomonadota</taxon>
        <taxon>Betaproteobacteria</taxon>
        <taxon>Burkholderiales</taxon>
        <taxon>Oxalobacteraceae</taxon>
        <taxon>Herbaspirillum</taxon>
    </lineage>
</organism>
<protein>
    <submittedName>
        <fullName evidence="2">N-ethylmaleimide reductase</fullName>
    </submittedName>
</protein>
<proteinExistence type="predicted"/>
<dbReference type="Proteomes" id="UP000063429">
    <property type="component" value="Chromosome"/>
</dbReference>
<dbReference type="RefSeq" id="WP_053195676.1">
    <property type="nucleotide sequence ID" value="NZ_CP011409.1"/>
</dbReference>
<keyword evidence="3" id="KW-1185">Reference proteome</keyword>
<dbReference type="SUPFAM" id="SSF51395">
    <property type="entry name" value="FMN-linked oxidoreductases"/>
    <property type="match status" value="1"/>
</dbReference>
<gene>
    <name evidence="2" type="ORF">F506_05370</name>
</gene>
<accession>A0ABM5UYE7</accession>
<dbReference type="Pfam" id="PF00724">
    <property type="entry name" value="Oxidored_FMN"/>
    <property type="match status" value="1"/>
</dbReference>
<sequence length="363" mass="38813">MTSLFDPIKLGDISLANRFVMAPLTRSRAVEGLKPGPLTVEYYRQRATAGLIIAEATQISPMGQGYINTPGIYSAEQVSAWREVTGAVHAAGGKIVLQLWHVGRISHTSFLPGGVAPVSSTNRAANAKTFTTEGYSDVSTPRALRDAELPALVEDYRKAARNAIDAGFDGVEVHAANTYLLEQFLRDSVNDRSGPYGGSIQNRARLLLEVMQAVTKEIGAARTGIRLSPMTTFNDTAVDSDPQALYNYVVEQIAPLGLAYLHVIEGETGGSRLPEGAPVKFDYAALRSRFPGAFIVNNGFDGAEGQAVLEAGKADAIAFGRPFIANPDLVRRVREAKPLNPLRADGLYGGGAEGYTDYPALTA</sequence>
<dbReference type="CDD" id="cd02933">
    <property type="entry name" value="OYE_like_FMN"/>
    <property type="match status" value="1"/>
</dbReference>
<reference evidence="3" key="1">
    <citation type="journal article" date="2015" name="Genome Announc.">
        <title>Complete Genome Sequence of Herbaspirillum hiltneri N3 (DSM 17495), Isolated from Surface-Sterilized Wheat Roots.</title>
        <authorList>
            <person name="Guizelini D."/>
            <person name="Saizaki P.M."/>
            <person name="Coimbra N.A."/>
            <person name="Weiss V.A."/>
            <person name="Faoro H."/>
            <person name="Sfeir M.Z."/>
            <person name="Baura V.A."/>
            <person name="Monteiro R.A."/>
            <person name="Chubatsu L.S."/>
            <person name="Souza E.M."/>
            <person name="Cruz L.M."/>
            <person name="Pedrosa F.O."/>
            <person name="Raittz R.T."/>
            <person name="Marchaukoski J.N."/>
            <person name="Steffens M.B."/>
        </authorList>
    </citation>
    <scope>NUCLEOTIDE SEQUENCE [LARGE SCALE GENOMIC DNA]</scope>
    <source>
        <strain evidence="3">N3</strain>
    </source>
</reference>
<name>A0ABM5UYE7_9BURK</name>
<dbReference type="InterPro" id="IPR045247">
    <property type="entry name" value="Oye-like"/>
</dbReference>
<dbReference type="EMBL" id="CP011409">
    <property type="protein sequence ID" value="AKZ62173.1"/>
    <property type="molecule type" value="Genomic_DNA"/>
</dbReference>
<dbReference type="InterPro" id="IPR013785">
    <property type="entry name" value="Aldolase_TIM"/>
</dbReference>
<dbReference type="InterPro" id="IPR001155">
    <property type="entry name" value="OxRdtase_FMN_N"/>
</dbReference>